<dbReference type="STRING" id="4540.A0A3L6RN36"/>
<comment type="caution">
    <text evidence="3">The sequence shown here is derived from an EMBL/GenBank/DDBJ whole genome shotgun (WGS) entry which is preliminary data.</text>
</comment>
<feature type="compositionally biased region" description="Low complexity" evidence="1">
    <location>
        <begin position="243"/>
        <end position="254"/>
    </location>
</feature>
<name>A0A3L6RN36_PANMI</name>
<feature type="compositionally biased region" description="Polar residues" evidence="1">
    <location>
        <begin position="272"/>
        <end position="281"/>
    </location>
</feature>
<organism evidence="3 4">
    <name type="scientific">Panicum miliaceum</name>
    <name type="common">Proso millet</name>
    <name type="synonym">Broomcorn millet</name>
    <dbReference type="NCBI Taxonomy" id="4540"/>
    <lineage>
        <taxon>Eukaryota</taxon>
        <taxon>Viridiplantae</taxon>
        <taxon>Streptophyta</taxon>
        <taxon>Embryophyta</taxon>
        <taxon>Tracheophyta</taxon>
        <taxon>Spermatophyta</taxon>
        <taxon>Magnoliopsida</taxon>
        <taxon>Liliopsida</taxon>
        <taxon>Poales</taxon>
        <taxon>Poaceae</taxon>
        <taxon>PACMAD clade</taxon>
        <taxon>Panicoideae</taxon>
        <taxon>Panicodae</taxon>
        <taxon>Paniceae</taxon>
        <taxon>Panicinae</taxon>
        <taxon>Panicum</taxon>
        <taxon>Panicum sect. Panicum</taxon>
    </lineage>
</organism>
<keyword evidence="4" id="KW-1185">Reference proteome</keyword>
<dbReference type="InterPro" id="IPR005162">
    <property type="entry name" value="Retrotrans_gag_dom"/>
</dbReference>
<dbReference type="Pfam" id="PF03732">
    <property type="entry name" value="Retrotrans_gag"/>
    <property type="match status" value="1"/>
</dbReference>
<dbReference type="OrthoDB" id="687751at2759"/>
<proteinExistence type="predicted"/>
<dbReference type="Proteomes" id="UP000275267">
    <property type="component" value="Unassembled WGS sequence"/>
</dbReference>
<evidence type="ECO:0000259" key="2">
    <source>
        <dbReference type="Pfam" id="PF03732"/>
    </source>
</evidence>
<dbReference type="EMBL" id="PQIB02000007">
    <property type="protein sequence ID" value="RLN07162.1"/>
    <property type="molecule type" value="Genomic_DNA"/>
</dbReference>
<dbReference type="PANTHER" id="PTHR47481:SF41">
    <property type="entry name" value="COPIA-LIKE POLYPROTEIN_RETROTRANSPOSON"/>
    <property type="match status" value="1"/>
</dbReference>
<feature type="domain" description="Retrotransposon gag" evidence="2">
    <location>
        <begin position="114"/>
        <end position="169"/>
    </location>
</feature>
<accession>A0A3L6RN36</accession>
<feature type="region of interest" description="Disordered" evidence="1">
    <location>
        <begin position="216"/>
        <end position="288"/>
    </location>
</feature>
<evidence type="ECO:0000313" key="4">
    <source>
        <dbReference type="Proteomes" id="UP000275267"/>
    </source>
</evidence>
<evidence type="ECO:0000256" key="1">
    <source>
        <dbReference type="SAM" id="MobiDB-lite"/>
    </source>
</evidence>
<gene>
    <name evidence="3" type="ORF">C2845_PM11G06170</name>
</gene>
<reference evidence="4" key="1">
    <citation type="journal article" date="2019" name="Nat. Commun.">
        <title>The genome of broomcorn millet.</title>
        <authorList>
            <person name="Zou C."/>
            <person name="Miki D."/>
            <person name="Li D."/>
            <person name="Tang Q."/>
            <person name="Xiao L."/>
            <person name="Rajput S."/>
            <person name="Deng P."/>
            <person name="Jia W."/>
            <person name="Huang R."/>
            <person name="Zhang M."/>
            <person name="Sun Y."/>
            <person name="Hu J."/>
            <person name="Fu X."/>
            <person name="Schnable P.S."/>
            <person name="Li F."/>
            <person name="Zhang H."/>
            <person name="Feng B."/>
            <person name="Zhu X."/>
            <person name="Liu R."/>
            <person name="Schnable J.C."/>
            <person name="Zhu J.-K."/>
            <person name="Zhang H."/>
        </authorList>
    </citation>
    <scope>NUCLEOTIDE SEQUENCE [LARGE SCALE GENOMIC DNA]</scope>
</reference>
<sequence length="288" mass="30418">MMATPSFLPPPHTFKASPFAITYLSSSTWTKATSASGASSSTRLSASSVFKATFAPSPLTMNAMASGAWWTPASSTGSSPRSPKGSSTSSAAIAMTRSLSGTPCSASSMTNELQRTVYLEAELRTLQQGDMTINAYCTKLKRLTDQLRDIGHPVSEPSQVLNLLHGLNPKYRYVKPVITSKYPPHTFMSARSFLILEELGADHDATAEAGQALIASHGDRSGGNSTNAAKSTNDGSSGSTAPRNNPRSNNNRANNRSDRRRGRGGGGGSSRQDNPNGQNAPWTAGYNP</sequence>
<dbReference type="PANTHER" id="PTHR47481">
    <property type="match status" value="1"/>
</dbReference>
<evidence type="ECO:0000313" key="3">
    <source>
        <dbReference type="EMBL" id="RLN07162.1"/>
    </source>
</evidence>
<dbReference type="AlphaFoldDB" id="A0A3L6RN36"/>
<protein>
    <recommendedName>
        <fullName evidence="2">Retrotransposon gag domain-containing protein</fullName>
    </recommendedName>
</protein>
<feature type="compositionally biased region" description="Polar residues" evidence="1">
    <location>
        <begin position="222"/>
        <end position="242"/>
    </location>
</feature>